<gene>
    <name evidence="2" type="ORF">CDL15_Pgr015120</name>
</gene>
<protein>
    <submittedName>
        <fullName evidence="2">Uncharacterized protein</fullName>
    </submittedName>
</protein>
<evidence type="ECO:0000313" key="2">
    <source>
        <dbReference type="EMBL" id="OWM73820.1"/>
    </source>
</evidence>
<dbReference type="AlphaFoldDB" id="A0A218WN84"/>
<reference evidence="3" key="1">
    <citation type="journal article" date="2017" name="Plant J.">
        <title>The pomegranate (Punica granatum L.) genome and the genomics of punicalagin biosynthesis.</title>
        <authorList>
            <person name="Qin G."/>
            <person name="Xu C."/>
            <person name="Ming R."/>
            <person name="Tang H."/>
            <person name="Guyot R."/>
            <person name="Kramer E.M."/>
            <person name="Hu Y."/>
            <person name="Yi X."/>
            <person name="Qi Y."/>
            <person name="Xu X."/>
            <person name="Gao Z."/>
            <person name="Pan H."/>
            <person name="Jian J."/>
            <person name="Tian Y."/>
            <person name="Yue Z."/>
            <person name="Xu Y."/>
        </authorList>
    </citation>
    <scope>NUCLEOTIDE SEQUENCE [LARGE SCALE GENOMIC DNA]</scope>
    <source>
        <strain evidence="3">cv. Dabenzi</strain>
    </source>
</reference>
<accession>A0A218WN84</accession>
<evidence type="ECO:0000256" key="1">
    <source>
        <dbReference type="SAM" id="MobiDB-lite"/>
    </source>
</evidence>
<name>A0A218WN84_PUNGR</name>
<proteinExistence type="predicted"/>
<organism evidence="2 3">
    <name type="scientific">Punica granatum</name>
    <name type="common">Pomegranate</name>
    <dbReference type="NCBI Taxonomy" id="22663"/>
    <lineage>
        <taxon>Eukaryota</taxon>
        <taxon>Viridiplantae</taxon>
        <taxon>Streptophyta</taxon>
        <taxon>Embryophyta</taxon>
        <taxon>Tracheophyta</taxon>
        <taxon>Spermatophyta</taxon>
        <taxon>Magnoliopsida</taxon>
        <taxon>eudicotyledons</taxon>
        <taxon>Gunneridae</taxon>
        <taxon>Pentapetalae</taxon>
        <taxon>rosids</taxon>
        <taxon>malvids</taxon>
        <taxon>Myrtales</taxon>
        <taxon>Lythraceae</taxon>
        <taxon>Punica</taxon>
    </lineage>
</organism>
<dbReference type="Proteomes" id="UP000197138">
    <property type="component" value="Unassembled WGS sequence"/>
</dbReference>
<evidence type="ECO:0000313" key="3">
    <source>
        <dbReference type="Proteomes" id="UP000197138"/>
    </source>
</evidence>
<comment type="caution">
    <text evidence="2">The sequence shown here is derived from an EMBL/GenBank/DDBJ whole genome shotgun (WGS) entry which is preliminary data.</text>
</comment>
<dbReference type="EMBL" id="MTKT01003946">
    <property type="protein sequence ID" value="OWM73820.1"/>
    <property type="molecule type" value="Genomic_DNA"/>
</dbReference>
<sequence>MLLPISLRPARLPTRPPERLHARVRPAARLACPNVHPVHLNVLSRVPPSHPDSQTLPQLFSRIPRQGAQGPPGPGNKFQTTFRNSARSPEVRFSDHERLPVNLRVFPRKAETTTISEYLTITSKHLKAFGAH</sequence>
<feature type="region of interest" description="Disordered" evidence="1">
    <location>
        <begin position="46"/>
        <end position="92"/>
    </location>
</feature>
<feature type="compositionally biased region" description="Polar residues" evidence="1">
    <location>
        <begin position="77"/>
        <end position="87"/>
    </location>
</feature>